<gene>
    <name evidence="1" type="ORF">ASILVAE211_24540</name>
</gene>
<reference evidence="1" key="1">
    <citation type="journal article" date="2021" name="Microorganisms">
        <title>Acidisoma silvae sp. nov. and Acidisomacellulosilytica sp. nov., Two Acidophilic Bacteria Isolated from Decaying Wood, Hydrolyzing Cellulose and Producing Poly-3-hydroxybutyrate.</title>
        <authorList>
            <person name="Mieszkin S."/>
            <person name="Pouder E."/>
            <person name="Uroz S."/>
            <person name="Simon-Colin C."/>
            <person name="Alain K."/>
        </authorList>
    </citation>
    <scope>NUCLEOTIDE SEQUENCE</scope>
    <source>
        <strain evidence="1">HW T2.11</strain>
    </source>
</reference>
<name>A0A963YXW5_9PROT</name>
<organism evidence="1 2">
    <name type="scientific">Acidisoma silvae</name>
    <dbReference type="NCBI Taxonomy" id="2802396"/>
    <lineage>
        <taxon>Bacteria</taxon>
        <taxon>Pseudomonadati</taxon>
        <taxon>Pseudomonadota</taxon>
        <taxon>Alphaproteobacteria</taxon>
        <taxon>Acetobacterales</taxon>
        <taxon>Acidocellaceae</taxon>
        <taxon>Acidisoma</taxon>
    </lineage>
</organism>
<dbReference type="GO" id="GO:0106300">
    <property type="term" value="P:protein-DNA covalent cross-linking repair"/>
    <property type="evidence" value="ECO:0007669"/>
    <property type="project" value="InterPro"/>
</dbReference>
<dbReference type="EMBL" id="JAESVB010000031">
    <property type="protein sequence ID" value="MCB8878367.1"/>
    <property type="molecule type" value="Genomic_DNA"/>
</dbReference>
<dbReference type="Proteomes" id="UP000708298">
    <property type="component" value="Unassembled WGS sequence"/>
</dbReference>
<protein>
    <submittedName>
        <fullName evidence="1">SOS response-associated peptidase family protein</fullName>
    </submittedName>
</protein>
<dbReference type="Gene3D" id="3.90.1680.20">
    <property type="match status" value="1"/>
</dbReference>
<proteinExistence type="predicted"/>
<dbReference type="SUPFAM" id="SSF143081">
    <property type="entry name" value="BB1717-like"/>
    <property type="match status" value="1"/>
</dbReference>
<dbReference type="GO" id="GO:0003697">
    <property type="term" value="F:single-stranded DNA binding"/>
    <property type="evidence" value="ECO:0007669"/>
    <property type="project" value="InterPro"/>
</dbReference>
<accession>A0A963YXW5</accession>
<reference evidence="1" key="2">
    <citation type="submission" date="2021-01" db="EMBL/GenBank/DDBJ databases">
        <authorList>
            <person name="Mieszkin S."/>
            <person name="Pouder E."/>
            <person name="Alain K."/>
        </authorList>
    </citation>
    <scope>NUCLEOTIDE SEQUENCE</scope>
    <source>
        <strain evidence="1">HW T2.11</strain>
    </source>
</reference>
<dbReference type="InterPro" id="IPR036590">
    <property type="entry name" value="SRAP-like"/>
</dbReference>
<sequence length="131" mass="14643">MPFTSFAEIEIMPDGSRPPIWFALDESRPLAFFAGIWTRWTSVRKLKEDETTNDLFAFLTTEPNAIVGKYHPKAMPVILTTPNEIETWLAAPPAEALRLQRALPDDALIVVAPGDKQDGPAPELEPFRLTP</sequence>
<dbReference type="Pfam" id="PF02586">
    <property type="entry name" value="SRAP"/>
    <property type="match status" value="1"/>
</dbReference>
<evidence type="ECO:0000313" key="1">
    <source>
        <dbReference type="EMBL" id="MCB8878367.1"/>
    </source>
</evidence>
<dbReference type="InterPro" id="IPR003738">
    <property type="entry name" value="SRAP"/>
</dbReference>
<evidence type="ECO:0000313" key="2">
    <source>
        <dbReference type="Proteomes" id="UP000708298"/>
    </source>
</evidence>
<keyword evidence="2" id="KW-1185">Reference proteome</keyword>
<comment type="caution">
    <text evidence="1">The sequence shown here is derived from an EMBL/GenBank/DDBJ whole genome shotgun (WGS) entry which is preliminary data.</text>
</comment>
<dbReference type="AlphaFoldDB" id="A0A963YXW5"/>
<dbReference type="RefSeq" id="WP_319799639.1">
    <property type="nucleotide sequence ID" value="NZ_JAESVB010000031.1"/>
</dbReference>